<keyword evidence="6" id="KW-0995">Kinetochore</keyword>
<dbReference type="GO" id="GO:0051382">
    <property type="term" value="P:kinetochore assembly"/>
    <property type="evidence" value="ECO:0007669"/>
    <property type="project" value="TreeGrafter"/>
</dbReference>
<reference evidence="12" key="4">
    <citation type="submission" date="2024-02" db="EMBL/GenBank/DDBJ databases">
        <title>Comparative genomics of Cryptococcus and Kwoniella reveals pathogenesis evolution and contrasting modes of karyotype evolution via chromosome fusion or intercentromeric recombination.</title>
        <authorList>
            <person name="Coelho M.A."/>
            <person name="David-Palma M."/>
            <person name="Shea T."/>
            <person name="Bowers K."/>
            <person name="McGinley-Smith S."/>
            <person name="Mohammad A.W."/>
            <person name="Gnirke A."/>
            <person name="Yurkov A.M."/>
            <person name="Nowrousian M."/>
            <person name="Sun S."/>
            <person name="Cuomo C.A."/>
            <person name="Heitman J."/>
        </authorList>
    </citation>
    <scope>NUCLEOTIDE SEQUENCE</scope>
    <source>
        <strain evidence="12">CBS 10737</strain>
    </source>
</reference>
<dbReference type="PANTHER" id="PTHR14527">
    <property type="entry name" value="PROTEIN MIS12 HOMOLOG"/>
    <property type="match status" value="1"/>
</dbReference>
<evidence type="ECO:0000256" key="7">
    <source>
        <dbReference type="ARBA" id="ARBA00023054"/>
    </source>
</evidence>
<comment type="similarity">
    <text evidence="2">Belongs to the mis12 family.</text>
</comment>
<comment type="subcellular location">
    <subcellularLocation>
        <location evidence="1">Chromosome</location>
        <location evidence="1">Centromere</location>
        <location evidence="1">Kinetochore</location>
    </subcellularLocation>
</comment>
<protein>
    <recommendedName>
        <fullName evidence="14">Kinetochore protein Mis12/MTW1</fullName>
    </recommendedName>
</protein>
<feature type="region of interest" description="Disordered" evidence="10">
    <location>
        <begin position="1"/>
        <end position="29"/>
    </location>
</feature>
<dbReference type="InterPro" id="IPR008685">
    <property type="entry name" value="Centromere_Mis12"/>
</dbReference>
<dbReference type="EMBL" id="KI894012">
    <property type="protein sequence ID" value="OCF48931.1"/>
    <property type="molecule type" value="Genomic_DNA"/>
</dbReference>
<organism evidence="11">
    <name type="scientific">Kwoniella pini CBS 10737</name>
    <dbReference type="NCBI Taxonomy" id="1296096"/>
    <lineage>
        <taxon>Eukaryota</taxon>
        <taxon>Fungi</taxon>
        <taxon>Dikarya</taxon>
        <taxon>Basidiomycota</taxon>
        <taxon>Agaricomycotina</taxon>
        <taxon>Tremellomycetes</taxon>
        <taxon>Tremellales</taxon>
        <taxon>Cryptococcaceae</taxon>
        <taxon>Kwoniella</taxon>
    </lineage>
</organism>
<reference evidence="12" key="2">
    <citation type="submission" date="2013-07" db="EMBL/GenBank/DDBJ databases">
        <authorList>
            <consortium name="The Broad Institute Genome Sequencing Platform"/>
            <person name="Cuomo C."/>
            <person name="Litvintseva A."/>
            <person name="Chen Y."/>
            <person name="Heitman J."/>
            <person name="Sun S."/>
            <person name="Springer D."/>
            <person name="Dromer F."/>
            <person name="Young S.K."/>
            <person name="Zeng Q."/>
            <person name="Gargeya S."/>
            <person name="Fitzgerald M."/>
            <person name="Abouelleil A."/>
            <person name="Alvarado L."/>
            <person name="Berlin A.M."/>
            <person name="Chapman S.B."/>
            <person name="Dewar J."/>
            <person name="Goldberg J."/>
            <person name="Griggs A."/>
            <person name="Gujja S."/>
            <person name="Hansen M."/>
            <person name="Howarth C."/>
            <person name="Imamovic A."/>
            <person name="Larimer J."/>
            <person name="McCowan C."/>
            <person name="Murphy C."/>
            <person name="Pearson M."/>
            <person name="Priest M."/>
            <person name="Roberts A."/>
            <person name="Saif S."/>
            <person name="Shea T."/>
            <person name="Sykes S."/>
            <person name="Wortman J."/>
            <person name="Nusbaum C."/>
            <person name="Birren B."/>
        </authorList>
    </citation>
    <scope>NUCLEOTIDE SEQUENCE</scope>
    <source>
        <strain evidence="12">CBS 10737</strain>
    </source>
</reference>
<evidence type="ECO:0000256" key="1">
    <source>
        <dbReference type="ARBA" id="ARBA00004629"/>
    </source>
</evidence>
<keyword evidence="9" id="KW-0137">Centromere</keyword>
<dbReference type="GeneID" id="30172987"/>
<evidence type="ECO:0000256" key="3">
    <source>
        <dbReference type="ARBA" id="ARBA00022454"/>
    </source>
</evidence>
<reference evidence="11" key="1">
    <citation type="submission" date="2013-07" db="EMBL/GenBank/DDBJ databases">
        <title>The Genome Sequence of Cryptococcus pinus CBS10737.</title>
        <authorList>
            <consortium name="The Broad Institute Genome Sequencing Platform"/>
            <person name="Cuomo C."/>
            <person name="Litvintseva A."/>
            <person name="Chen Y."/>
            <person name="Heitman J."/>
            <person name="Sun S."/>
            <person name="Springer D."/>
            <person name="Dromer F."/>
            <person name="Young S.K."/>
            <person name="Zeng Q."/>
            <person name="Gargeya S."/>
            <person name="Fitzgerald M."/>
            <person name="Abouelleil A."/>
            <person name="Alvarado L."/>
            <person name="Berlin A.M."/>
            <person name="Chapman S.B."/>
            <person name="Dewar J."/>
            <person name="Goldberg J."/>
            <person name="Griggs A."/>
            <person name="Gujja S."/>
            <person name="Hansen M."/>
            <person name="Howarth C."/>
            <person name="Imamovic A."/>
            <person name="Larimer J."/>
            <person name="McCowan C."/>
            <person name="Murphy C."/>
            <person name="Pearson M."/>
            <person name="Priest M."/>
            <person name="Roberts A."/>
            <person name="Saif S."/>
            <person name="Shea T."/>
            <person name="Sykes S."/>
            <person name="Wortman J."/>
            <person name="Nusbaum C."/>
            <person name="Birren B."/>
        </authorList>
    </citation>
    <scope>NUCLEOTIDE SEQUENCE [LARGE SCALE GENOMIC DNA]</scope>
    <source>
        <strain evidence="11">CBS 10737</strain>
    </source>
</reference>
<dbReference type="GO" id="GO:0000070">
    <property type="term" value="P:mitotic sister chromatid segregation"/>
    <property type="evidence" value="ECO:0007669"/>
    <property type="project" value="TreeGrafter"/>
</dbReference>
<keyword evidence="4" id="KW-0132">Cell division</keyword>
<dbReference type="RefSeq" id="XP_019010150.1">
    <property type="nucleotide sequence ID" value="XM_019156348.1"/>
</dbReference>
<name>A0A1B9I0E9_9TREE</name>
<evidence type="ECO:0000256" key="4">
    <source>
        <dbReference type="ARBA" id="ARBA00022618"/>
    </source>
</evidence>
<keyword evidence="5" id="KW-0498">Mitosis</keyword>
<dbReference type="PANTHER" id="PTHR14527:SF2">
    <property type="entry name" value="PROTEIN MIS12 HOMOLOG"/>
    <property type="match status" value="1"/>
</dbReference>
<evidence type="ECO:0000256" key="9">
    <source>
        <dbReference type="ARBA" id="ARBA00023328"/>
    </source>
</evidence>
<reference evidence="11" key="3">
    <citation type="submission" date="2016-07" db="EMBL/GenBank/DDBJ databases">
        <title>Evolution of pathogenesis and genome organization in the Tremellales.</title>
        <authorList>
            <person name="Cuomo C."/>
            <person name="Litvintseva A."/>
            <person name="Heitman J."/>
            <person name="Chen Y."/>
            <person name="Sun S."/>
            <person name="Springer D."/>
            <person name="Dromer F."/>
            <person name="Young S."/>
            <person name="Zeng Q."/>
            <person name="Chapman S."/>
            <person name="Gujja S."/>
            <person name="Saif S."/>
            <person name="Birren B."/>
        </authorList>
    </citation>
    <scope>NUCLEOTIDE SEQUENCE</scope>
    <source>
        <strain evidence="11">CBS 10737</strain>
    </source>
</reference>
<keyword evidence="8" id="KW-0131">Cell cycle</keyword>
<dbReference type="EMBL" id="CP144526">
    <property type="protein sequence ID" value="WWC71839.1"/>
    <property type="molecule type" value="Genomic_DNA"/>
</dbReference>
<dbReference type="OrthoDB" id="1884855at2759"/>
<keyword evidence="3" id="KW-0158">Chromosome</keyword>
<dbReference type="Pfam" id="PF05859">
    <property type="entry name" value="Mis12"/>
    <property type="match status" value="1"/>
</dbReference>
<keyword evidence="13" id="KW-1185">Reference proteome</keyword>
<proteinExistence type="inferred from homology"/>
<dbReference type="GO" id="GO:0000444">
    <property type="term" value="C:MIS12/MIND type complex"/>
    <property type="evidence" value="ECO:0007669"/>
    <property type="project" value="TreeGrafter"/>
</dbReference>
<dbReference type="GO" id="GO:0051301">
    <property type="term" value="P:cell division"/>
    <property type="evidence" value="ECO:0007669"/>
    <property type="project" value="UniProtKB-KW"/>
</dbReference>
<feature type="compositionally biased region" description="Basic residues" evidence="10">
    <location>
        <begin position="1"/>
        <end position="11"/>
    </location>
</feature>
<evidence type="ECO:0000313" key="13">
    <source>
        <dbReference type="Proteomes" id="UP000094020"/>
    </source>
</evidence>
<evidence type="ECO:0000256" key="2">
    <source>
        <dbReference type="ARBA" id="ARBA00008643"/>
    </source>
</evidence>
<gene>
    <name evidence="11" type="ORF">I206_04618</name>
    <name evidence="12" type="ORF">I206_105798</name>
</gene>
<dbReference type="AlphaFoldDB" id="A0A1B9I0E9"/>
<accession>A0A1B9I0E9</accession>
<dbReference type="GO" id="GO:0005634">
    <property type="term" value="C:nucleus"/>
    <property type="evidence" value="ECO:0007669"/>
    <property type="project" value="InterPro"/>
</dbReference>
<evidence type="ECO:0000256" key="6">
    <source>
        <dbReference type="ARBA" id="ARBA00022838"/>
    </source>
</evidence>
<sequence length="351" mass="39429">MPPTRTPKKPTSKPMASSSKLTLDNIPSIDVPETITPGYVYKPRKEVRRLDEDERARLIHELVGFHPRTLCHDIAEAARKEIYIILDAIENWARNAGGNNPKYETELNTGLVALETLIESHVDKAFDKFTAWVLRNAFEFSPELEVVMPWQKGLDFQRGEYVANQSKGQQILDDDLESMRIKVEQTRLLAQKLDLAEKKLNYKLNIAKQRKSEIGFIKEIIDQAGLNPLPKPTLQLIPILKSLSNSLKPLEPIYSLNNQNQKNIGIVTGENTKAWELGRSAYLNWAINKSLNSKQIELSENIIINTGGGVGGNSGISGSGDKLIEIENQIKQIVGNQIDSLENSEKILKNK</sequence>
<evidence type="ECO:0000313" key="12">
    <source>
        <dbReference type="EMBL" id="WWC71839.1"/>
    </source>
</evidence>
<evidence type="ECO:0000256" key="8">
    <source>
        <dbReference type="ARBA" id="ARBA00023306"/>
    </source>
</evidence>
<evidence type="ECO:0000256" key="10">
    <source>
        <dbReference type="SAM" id="MobiDB-lite"/>
    </source>
</evidence>
<evidence type="ECO:0000313" key="11">
    <source>
        <dbReference type="EMBL" id="OCF48931.1"/>
    </source>
</evidence>
<dbReference type="KEGG" id="kpin:30172987"/>
<evidence type="ECO:0008006" key="14">
    <source>
        <dbReference type="Google" id="ProtNLM"/>
    </source>
</evidence>
<dbReference type="Proteomes" id="UP000094020">
    <property type="component" value="Chromosome 8"/>
</dbReference>
<evidence type="ECO:0000256" key="5">
    <source>
        <dbReference type="ARBA" id="ARBA00022776"/>
    </source>
</evidence>
<keyword evidence="7" id="KW-0175">Coiled coil</keyword>